<dbReference type="EMBL" id="CAVMJV010000047">
    <property type="protein sequence ID" value="CAK5082433.1"/>
    <property type="molecule type" value="Genomic_DNA"/>
</dbReference>
<accession>A0ACB0ZW25</accession>
<gene>
    <name evidence="1" type="ORF">MENTE1834_LOCUS29713</name>
</gene>
<organism evidence="1 2">
    <name type="scientific">Meloidogyne enterolobii</name>
    <name type="common">Root-knot nematode worm</name>
    <name type="synonym">Meloidogyne mayaguensis</name>
    <dbReference type="NCBI Taxonomy" id="390850"/>
    <lineage>
        <taxon>Eukaryota</taxon>
        <taxon>Metazoa</taxon>
        <taxon>Ecdysozoa</taxon>
        <taxon>Nematoda</taxon>
        <taxon>Chromadorea</taxon>
        <taxon>Rhabditida</taxon>
        <taxon>Tylenchina</taxon>
        <taxon>Tylenchomorpha</taxon>
        <taxon>Tylenchoidea</taxon>
        <taxon>Meloidogynidae</taxon>
        <taxon>Meloidogyninae</taxon>
        <taxon>Meloidogyne</taxon>
    </lineage>
</organism>
<evidence type="ECO:0000313" key="2">
    <source>
        <dbReference type="Proteomes" id="UP001497535"/>
    </source>
</evidence>
<dbReference type="Proteomes" id="UP001497535">
    <property type="component" value="Unassembled WGS sequence"/>
</dbReference>
<reference evidence="1" key="1">
    <citation type="submission" date="2023-11" db="EMBL/GenBank/DDBJ databases">
        <authorList>
            <person name="Poullet M."/>
        </authorList>
    </citation>
    <scope>NUCLEOTIDE SEQUENCE</scope>
    <source>
        <strain evidence="1">E1834</strain>
    </source>
</reference>
<evidence type="ECO:0000313" key="1">
    <source>
        <dbReference type="EMBL" id="CAK5082433.1"/>
    </source>
</evidence>
<keyword evidence="2" id="KW-1185">Reference proteome</keyword>
<protein>
    <submittedName>
        <fullName evidence="1">Uncharacterized protein</fullName>
    </submittedName>
</protein>
<comment type="caution">
    <text evidence="1">The sequence shown here is derived from an EMBL/GenBank/DDBJ whole genome shotgun (WGS) entry which is preliminary data.</text>
</comment>
<sequence length="62" mass="7482">MYYFSFRNLCRLSGIFFTCLDFRSLFSHLPYFFIFFIQPSLAVKWKTLALARIRFSSNFCDS</sequence>
<proteinExistence type="predicted"/>
<name>A0ACB0ZW25_MELEN</name>